<keyword evidence="1" id="KW-1133">Transmembrane helix</keyword>
<name>A0ABQ1YJK9_9BACL</name>
<dbReference type="EMBL" id="BMFT01000001">
    <property type="protein sequence ID" value="GGH27075.1"/>
    <property type="molecule type" value="Genomic_DNA"/>
</dbReference>
<gene>
    <name evidence="2" type="ORF">GCM10008013_28310</name>
</gene>
<protein>
    <submittedName>
        <fullName evidence="2">Uncharacterized protein</fullName>
    </submittedName>
</protein>
<dbReference type="Proteomes" id="UP000659344">
    <property type="component" value="Unassembled WGS sequence"/>
</dbReference>
<keyword evidence="1" id="KW-0472">Membrane</keyword>
<keyword evidence="3" id="KW-1185">Reference proteome</keyword>
<evidence type="ECO:0000256" key="1">
    <source>
        <dbReference type="SAM" id="Phobius"/>
    </source>
</evidence>
<sequence length="51" mass="5766">MDIAFNVLPILLLIFYIVLAVLVLGSLVMFIRLASRGIKALDIYIKRKGNF</sequence>
<proteinExistence type="predicted"/>
<evidence type="ECO:0000313" key="2">
    <source>
        <dbReference type="EMBL" id="GGH27075.1"/>
    </source>
</evidence>
<keyword evidence="1" id="KW-0812">Transmembrane</keyword>
<accession>A0ABQ1YJK9</accession>
<evidence type="ECO:0000313" key="3">
    <source>
        <dbReference type="Proteomes" id="UP000659344"/>
    </source>
</evidence>
<comment type="caution">
    <text evidence="2">The sequence shown here is derived from an EMBL/GenBank/DDBJ whole genome shotgun (WGS) entry which is preliminary data.</text>
</comment>
<feature type="transmembrane region" description="Helical" evidence="1">
    <location>
        <begin position="6"/>
        <end position="31"/>
    </location>
</feature>
<reference evidence="3" key="1">
    <citation type="journal article" date="2019" name="Int. J. Syst. Evol. Microbiol.">
        <title>The Global Catalogue of Microorganisms (GCM) 10K type strain sequencing project: providing services to taxonomists for standard genome sequencing and annotation.</title>
        <authorList>
            <consortium name="The Broad Institute Genomics Platform"/>
            <consortium name="The Broad Institute Genome Sequencing Center for Infectious Disease"/>
            <person name="Wu L."/>
            <person name="Ma J."/>
        </authorList>
    </citation>
    <scope>NUCLEOTIDE SEQUENCE [LARGE SCALE GENOMIC DNA]</scope>
    <source>
        <strain evidence="3">CGMCC 1.12769</strain>
    </source>
</reference>
<organism evidence="2 3">
    <name type="scientific">Paenibacillus segetis</name>
    <dbReference type="NCBI Taxonomy" id="1325360"/>
    <lineage>
        <taxon>Bacteria</taxon>
        <taxon>Bacillati</taxon>
        <taxon>Bacillota</taxon>
        <taxon>Bacilli</taxon>
        <taxon>Bacillales</taxon>
        <taxon>Paenibacillaceae</taxon>
        <taxon>Paenibacillus</taxon>
    </lineage>
</organism>